<reference evidence="2" key="1">
    <citation type="journal article" date="2019" name="Int. J. Syst. Evol. Microbiol.">
        <title>The Global Catalogue of Microorganisms (GCM) 10K type strain sequencing project: providing services to taxonomists for standard genome sequencing and annotation.</title>
        <authorList>
            <consortium name="The Broad Institute Genomics Platform"/>
            <consortium name="The Broad Institute Genome Sequencing Center for Infectious Disease"/>
            <person name="Wu L."/>
            <person name="Ma J."/>
        </authorList>
    </citation>
    <scope>NUCLEOTIDE SEQUENCE [LARGE SCALE GENOMIC DNA]</scope>
    <source>
        <strain evidence="2">KCTC 12848</strain>
    </source>
</reference>
<evidence type="ECO:0000313" key="1">
    <source>
        <dbReference type="EMBL" id="MFC5055958.1"/>
    </source>
</evidence>
<keyword evidence="2" id="KW-1185">Reference proteome</keyword>
<name>A0ABV9XZX1_9PSEU</name>
<dbReference type="Proteomes" id="UP001595833">
    <property type="component" value="Unassembled WGS sequence"/>
</dbReference>
<dbReference type="EMBL" id="JBHSJB010000017">
    <property type="protein sequence ID" value="MFC5055958.1"/>
    <property type="molecule type" value="Genomic_DNA"/>
</dbReference>
<organism evidence="1 2">
    <name type="scientific">Saccharothrix xinjiangensis</name>
    <dbReference type="NCBI Taxonomy" id="204798"/>
    <lineage>
        <taxon>Bacteria</taxon>
        <taxon>Bacillati</taxon>
        <taxon>Actinomycetota</taxon>
        <taxon>Actinomycetes</taxon>
        <taxon>Pseudonocardiales</taxon>
        <taxon>Pseudonocardiaceae</taxon>
        <taxon>Saccharothrix</taxon>
    </lineage>
</organism>
<dbReference type="RefSeq" id="WP_344039760.1">
    <property type="nucleotide sequence ID" value="NZ_BAAAKE010000018.1"/>
</dbReference>
<evidence type="ECO:0000313" key="2">
    <source>
        <dbReference type="Proteomes" id="UP001595833"/>
    </source>
</evidence>
<comment type="caution">
    <text evidence="1">The sequence shown here is derived from an EMBL/GenBank/DDBJ whole genome shotgun (WGS) entry which is preliminary data.</text>
</comment>
<protein>
    <submittedName>
        <fullName evidence="1">Uncharacterized protein</fullName>
    </submittedName>
</protein>
<gene>
    <name evidence="1" type="ORF">ACFPFM_19645</name>
</gene>
<accession>A0ABV9XZX1</accession>
<proteinExistence type="predicted"/>
<sequence>MAAGIAAAAVAIPATVIASDDGDFEAHRVDEASPIEVGVAFLRPG</sequence>